<feature type="domain" description="DUF6534" evidence="3">
    <location>
        <begin position="173"/>
        <end position="236"/>
    </location>
</feature>
<dbReference type="OMA" id="IHVACIS"/>
<sequence>MLVHTLLCVAFLHQLGELSAIPQLLPSLNDSFGAFYIGLLLAAILYGFTNLQLALYLQTQWKQDPVVYRIMTNLKVVLLWLLDTIHVACISHMLYYHLITNFANPLALLVIVWSFKAQIVITPLFTGQALRDTSLYAHRLWILGKGWNRILCLIQDWAYWEPIAVLSVLASNDFLLATSMCYLLALSRTGFSNLCSLAVIITCAVMPNNFIYMAIDFSLSKLYVNSFIALLNSRSHAERFGDATISALGDVRHPVKYQDDEEH</sequence>
<accession>F8Q4R9</accession>
<dbReference type="InterPro" id="IPR045339">
    <property type="entry name" value="DUF6534"/>
</dbReference>
<evidence type="ECO:0000313" key="5">
    <source>
        <dbReference type="Proteomes" id="UP000008063"/>
    </source>
</evidence>
<dbReference type="Pfam" id="PF20152">
    <property type="entry name" value="DUF6534"/>
    <property type="match status" value="1"/>
</dbReference>
<keyword evidence="5" id="KW-1185">Reference proteome</keyword>
<keyword evidence="1" id="KW-0812">Transmembrane</keyword>
<dbReference type="EMBL" id="GL945483">
    <property type="protein sequence ID" value="EGN96546.1"/>
    <property type="molecule type" value="Genomic_DNA"/>
</dbReference>
<feature type="signal peptide" evidence="2">
    <location>
        <begin position="1"/>
        <end position="20"/>
    </location>
</feature>
<keyword evidence="1" id="KW-0472">Membrane</keyword>
<feature type="transmembrane region" description="Helical" evidence="1">
    <location>
        <begin position="36"/>
        <end position="57"/>
    </location>
</feature>
<reference evidence="5" key="1">
    <citation type="journal article" date="2011" name="Science">
        <title>The plant cell wall-decomposing machinery underlies the functional diversity of forest fungi.</title>
        <authorList>
            <person name="Eastwood D.C."/>
            <person name="Floudas D."/>
            <person name="Binder M."/>
            <person name="Majcherczyk A."/>
            <person name="Schneider P."/>
            <person name="Aerts A."/>
            <person name="Asiegbu F.O."/>
            <person name="Baker S.E."/>
            <person name="Barry K."/>
            <person name="Bendiksby M."/>
            <person name="Blumentritt M."/>
            <person name="Coutinho P.M."/>
            <person name="Cullen D."/>
            <person name="de Vries R.P."/>
            <person name="Gathman A."/>
            <person name="Goodell B."/>
            <person name="Henrissat B."/>
            <person name="Ihrmark K."/>
            <person name="Kauserud H."/>
            <person name="Kohler A."/>
            <person name="LaButti K."/>
            <person name="Lapidus A."/>
            <person name="Lavin J.L."/>
            <person name="Lee Y.-H."/>
            <person name="Lindquist E."/>
            <person name="Lilly W."/>
            <person name="Lucas S."/>
            <person name="Morin E."/>
            <person name="Murat C."/>
            <person name="Oguiza J.A."/>
            <person name="Park J."/>
            <person name="Pisabarro A.G."/>
            <person name="Riley R."/>
            <person name="Rosling A."/>
            <person name="Salamov A."/>
            <person name="Schmidt O."/>
            <person name="Schmutz J."/>
            <person name="Skrede I."/>
            <person name="Stenlid J."/>
            <person name="Wiebenga A."/>
            <person name="Xie X."/>
            <person name="Kuees U."/>
            <person name="Hibbett D.S."/>
            <person name="Hoffmeister D."/>
            <person name="Hoegberg N."/>
            <person name="Martin F."/>
            <person name="Grigoriev I.V."/>
            <person name="Watkinson S.C."/>
        </authorList>
    </citation>
    <scope>NUCLEOTIDE SEQUENCE [LARGE SCALE GENOMIC DNA]</scope>
    <source>
        <strain evidence="5">strain S7.3</strain>
    </source>
</reference>
<evidence type="ECO:0000256" key="2">
    <source>
        <dbReference type="SAM" id="SignalP"/>
    </source>
</evidence>
<evidence type="ECO:0000259" key="3">
    <source>
        <dbReference type="Pfam" id="PF20152"/>
    </source>
</evidence>
<name>F8Q4R9_SERL3</name>
<evidence type="ECO:0000256" key="1">
    <source>
        <dbReference type="SAM" id="Phobius"/>
    </source>
</evidence>
<evidence type="ECO:0000313" key="4">
    <source>
        <dbReference type="EMBL" id="EGN96546.1"/>
    </source>
</evidence>
<keyword evidence="2" id="KW-0732">Signal</keyword>
<protein>
    <recommendedName>
        <fullName evidence="3">DUF6534 domain-containing protein</fullName>
    </recommendedName>
</protein>
<keyword evidence="1" id="KW-1133">Transmembrane helix</keyword>
<dbReference type="Proteomes" id="UP000008063">
    <property type="component" value="Unassembled WGS sequence"/>
</dbReference>
<dbReference type="AlphaFoldDB" id="F8Q4R9"/>
<dbReference type="STRING" id="936435.F8Q4R9"/>
<feature type="transmembrane region" description="Helical" evidence="1">
    <location>
        <begin position="77"/>
        <end position="96"/>
    </location>
</feature>
<gene>
    <name evidence="4" type="ORF">SERLA73DRAFT_154076</name>
</gene>
<dbReference type="OrthoDB" id="3214861at2759"/>
<feature type="transmembrane region" description="Helical" evidence="1">
    <location>
        <begin position="163"/>
        <end position="185"/>
    </location>
</feature>
<dbReference type="HOGENOM" id="CLU_046025_5_0_1"/>
<feature type="chain" id="PRO_5003382454" description="DUF6534 domain-containing protein" evidence="2">
    <location>
        <begin position="21"/>
        <end position="263"/>
    </location>
</feature>
<organism evidence="5">
    <name type="scientific">Serpula lacrymans var. lacrymans (strain S7.3)</name>
    <name type="common">Dry rot fungus</name>
    <dbReference type="NCBI Taxonomy" id="936435"/>
    <lineage>
        <taxon>Eukaryota</taxon>
        <taxon>Fungi</taxon>
        <taxon>Dikarya</taxon>
        <taxon>Basidiomycota</taxon>
        <taxon>Agaricomycotina</taxon>
        <taxon>Agaricomycetes</taxon>
        <taxon>Agaricomycetidae</taxon>
        <taxon>Boletales</taxon>
        <taxon>Coniophorineae</taxon>
        <taxon>Serpulaceae</taxon>
        <taxon>Serpula</taxon>
    </lineage>
</organism>
<dbReference type="InParanoid" id="F8Q4R9"/>
<feature type="transmembrane region" description="Helical" evidence="1">
    <location>
        <begin position="191"/>
        <end position="212"/>
    </location>
</feature>
<proteinExistence type="predicted"/>